<feature type="non-terminal residue" evidence="2">
    <location>
        <position position="150"/>
    </location>
</feature>
<name>A0ABN8J1I5_9NEOP</name>
<feature type="region of interest" description="Disordered" evidence="1">
    <location>
        <begin position="1"/>
        <end position="58"/>
    </location>
</feature>
<dbReference type="EMBL" id="OW152819">
    <property type="protein sequence ID" value="CAH2074291.1"/>
    <property type="molecule type" value="Genomic_DNA"/>
</dbReference>
<organism evidence="2 3">
    <name type="scientific">Iphiclides podalirius</name>
    <name type="common">scarce swallowtail</name>
    <dbReference type="NCBI Taxonomy" id="110791"/>
    <lineage>
        <taxon>Eukaryota</taxon>
        <taxon>Metazoa</taxon>
        <taxon>Ecdysozoa</taxon>
        <taxon>Arthropoda</taxon>
        <taxon>Hexapoda</taxon>
        <taxon>Insecta</taxon>
        <taxon>Pterygota</taxon>
        <taxon>Neoptera</taxon>
        <taxon>Endopterygota</taxon>
        <taxon>Lepidoptera</taxon>
        <taxon>Glossata</taxon>
        <taxon>Ditrysia</taxon>
        <taxon>Papilionoidea</taxon>
        <taxon>Papilionidae</taxon>
        <taxon>Papilioninae</taxon>
        <taxon>Iphiclides</taxon>
    </lineage>
</organism>
<sequence>MKANGSRRAAGGGKKYHGKNQVRPPAGCREKNSRASRRWAGVGGGGGRCGAGRARAGSGTRFTLGARHHSAHSALGRVVPLAPTPVAPRALVTCPLRLCMSKVPKSVLPIAAARVPPQPISEPQPTRTPLRVSTPRVSTAPVSTAAPRDR</sequence>
<dbReference type="Proteomes" id="UP000837857">
    <property type="component" value="Chromosome 7"/>
</dbReference>
<evidence type="ECO:0000313" key="3">
    <source>
        <dbReference type="Proteomes" id="UP000837857"/>
    </source>
</evidence>
<evidence type="ECO:0000313" key="2">
    <source>
        <dbReference type="EMBL" id="CAH2074291.1"/>
    </source>
</evidence>
<accession>A0ABN8J1I5</accession>
<feature type="region of interest" description="Disordered" evidence="1">
    <location>
        <begin position="115"/>
        <end position="150"/>
    </location>
</feature>
<proteinExistence type="predicted"/>
<gene>
    <name evidence="2" type="ORF">IPOD504_LOCUS16007</name>
</gene>
<reference evidence="2" key="1">
    <citation type="submission" date="2022-03" db="EMBL/GenBank/DDBJ databases">
        <authorList>
            <person name="Martin H S."/>
        </authorList>
    </citation>
    <scope>NUCLEOTIDE SEQUENCE</scope>
</reference>
<feature type="compositionally biased region" description="Gly residues" evidence="1">
    <location>
        <begin position="41"/>
        <end position="50"/>
    </location>
</feature>
<protein>
    <submittedName>
        <fullName evidence="2">Uncharacterized protein</fullName>
    </submittedName>
</protein>
<evidence type="ECO:0000256" key="1">
    <source>
        <dbReference type="SAM" id="MobiDB-lite"/>
    </source>
</evidence>
<keyword evidence="3" id="KW-1185">Reference proteome</keyword>